<gene>
    <name evidence="2" type="ORF">SAMN04487894_11531</name>
</gene>
<feature type="compositionally biased region" description="Polar residues" evidence="1">
    <location>
        <begin position="127"/>
        <end position="149"/>
    </location>
</feature>
<organism evidence="2 3">
    <name type="scientific">Niabella drilacis (strain DSM 25811 / CCM 8410 / CCUG 62505 / LMG 26954 / E90)</name>
    <dbReference type="NCBI Taxonomy" id="1285928"/>
    <lineage>
        <taxon>Bacteria</taxon>
        <taxon>Pseudomonadati</taxon>
        <taxon>Bacteroidota</taxon>
        <taxon>Chitinophagia</taxon>
        <taxon>Chitinophagales</taxon>
        <taxon>Chitinophagaceae</taxon>
        <taxon>Niabella</taxon>
    </lineage>
</organism>
<proteinExistence type="predicted"/>
<dbReference type="RefSeq" id="WP_090392120.1">
    <property type="nucleotide sequence ID" value="NZ_FMZO01000015.1"/>
</dbReference>
<dbReference type="EMBL" id="FMZO01000015">
    <property type="protein sequence ID" value="SDD86971.1"/>
    <property type="molecule type" value="Genomic_DNA"/>
</dbReference>
<protein>
    <submittedName>
        <fullName evidence="2">Uncharacterized protein</fullName>
    </submittedName>
</protein>
<dbReference type="STRING" id="1285928.SAMN04487894_11531"/>
<dbReference type="Proteomes" id="UP000198757">
    <property type="component" value="Unassembled WGS sequence"/>
</dbReference>
<accession>A0A1G6Y9P7</accession>
<dbReference type="AlphaFoldDB" id="A0A1G6Y9P7"/>
<evidence type="ECO:0000313" key="3">
    <source>
        <dbReference type="Proteomes" id="UP000198757"/>
    </source>
</evidence>
<name>A0A1G6Y9P7_NIADE</name>
<reference evidence="3" key="1">
    <citation type="submission" date="2016-10" db="EMBL/GenBank/DDBJ databases">
        <authorList>
            <person name="Varghese N."/>
            <person name="Submissions S."/>
        </authorList>
    </citation>
    <scope>NUCLEOTIDE SEQUENCE [LARGE SCALE GENOMIC DNA]</scope>
    <source>
        <strain evidence="3">DSM 25811 / CCM 8410 / LMG 26954 / E90</strain>
    </source>
</reference>
<keyword evidence="3" id="KW-1185">Reference proteome</keyword>
<dbReference type="PROSITE" id="PS51257">
    <property type="entry name" value="PROKAR_LIPOPROTEIN"/>
    <property type="match status" value="1"/>
</dbReference>
<evidence type="ECO:0000256" key="1">
    <source>
        <dbReference type="SAM" id="MobiDB-lite"/>
    </source>
</evidence>
<feature type="region of interest" description="Disordered" evidence="1">
    <location>
        <begin position="126"/>
        <end position="149"/>
    </location>
</feature>
<evidence type="ECO:0000313" key="2">
    <source>
        <dbReference type="EMBL" id="SDD86971.1"/>
    </source>
</evidence>
<dbReference type="OrthoDB" id="670119at2"/>
<sequence length="149" mass="16960">MKRILTFSIVSVLAVAVLGSCTKRDHWRDDNRNNKETGITVYVSEVGSAYSVVRMDYDGSYAVVYSLENDKYYWPEKNDVIYGDFSIGGGRTLYNKTAGFNIRLEVDDFFDYLDDAKRSVIRKEDQGTMTRTPGTTVNLQRRTGTPVNK</sequence>